<dbReference type="Proteomes" id="UP001333818">
    <property type="component" value="Unassembled WGS sequence"/>
</dbReference>
<evidence type="ECO:0000256" key="1">
    <source>
        <dbReference type="PIRSR" id="PIRSR600888-1"/>
    </source>
</evidence>
<evidence type="ECO:0000313" key="4">
    <source>
        <dbReference type="EMBL" id="MEE3719732.1"/>
    </source>
</evidence>
<accession>A0AAW9Q385</accession>
<evidence type="ECO:0000256" key="2">
    <source>
        <dbReference type="PIRSR" id="PIRSR600888-3"/>
    </source>
</evidence>
<dbReference type="PANTHER" id="PTHR21047:SF2">
    <property type="entry name" value="THYMIDINE DIPHOSPHO-4-KETO-RHAMNOSE 3,5-EPIMERASE"/>
    <property type="match status" value="1"/>
</dbReference>
<comment type="pathway">
    <text evidence="3">Carbohydrate biosynthesis; dTDP-L-rhamnose biosynthesis.</text>
</comment>
<dbReference type="SUPFAM" id="SSF51182">
    <property type="entry name" value="RmlC-like cupins"/>
    <property type="match status" value="1"/>
</dbReference>
<dbReference type="EC" id="5.1.3.13" evidence="3"/>
<dbReference type="NCBIfam" id="TIGR01221">
    <property type="entry name" value="rmlC"/>
    <property type="match status" value="1"/>
</dbReference>
<sequence>MKFTETKLNGAYVIDIEPIEDERGFFARSWCQHEFVERGLNPNLVQCNISFNLKKGTLRGMHYQVKPHEEAKLVKCTSGAIYDVIVDIRPESATFKEWIAVELSAENHKMLYIPEGFAHGFQTLTDNTEVFYQMSDFYHPESARGIRWDDPIFAIDWSLTESLIISLKDRQYLLFEEI</sequence>
<dbReference type="PANTHER" id="PTHR21047">
    <property type="entry name" value="DTDP-6-DEOXY-D-GLUCOSE-3,5 EPIMERASE"/>
    <property type="match status" value="1"/>
</dbReference>
<proteinExistence type="inferred from homology"/>
<dbReference type="AlphaFoldDB" id="A0AAW9Q385"/>
<evidence type="ECO:0000256" key="3">
    <source>
        <dbReference type="RuleBase" id="RU364069"/>
    </source>
</evidence>
<keyword evidence="5" id="KW-1185">Reference proteome</keyword>
<comment type="function">
    <text evidence="3">Catalyzes the epimerization of the C3' and C5'positions of dTDP-6-deoxy-D-xylo-4-hexulose, forming dTDP-6-deoxy-L-lyxo-4-hexulose.</text>
</comment>
<comment type="similarity">
    <text evidence="3">Belongs to the dTDP-4-dehydrorhamnose 3,5-epimerase family.</text>
</comment>
<reference evidence="4" key="1">
    <citation type="submission" date="2024-01" db="EMBL/GenBank/DDBJ databases">
        <title>Bank of Algae and Cyanobacteria of the Azores (BACA) strain genomes.</title>
        <authorList>
            <person name="Luz R."/>
            <person name="Cordeiro R."/>
            <person name="Fonseca A."/>
            <person name="Goncalves V."/>
        </authorList>
    </citation>
    <scope>NUCLEOTIDE SEQUENCE</scope>
    <source>
        <strain evidence="4">BACA0141</strain>
    </source>
</reference>
<feature type="active site" description="Proton acceptor" evidence="1">
    <location>
        <position position="62"/>
    </location>
</feature>
<feature type="active site" description="Proton donor" evidence="1">
    <location>
        <position position="132"/>
    </location>
</feature>
<comment type="caution">
    <text evidence="4">The sequence shown here is derived from an EMBL/GenBank/DDBJ whole genome shotgun (WGS) entry which is preliminary data.</text>
</comment>
<dbReference type="InterPro" id="IPR014710">
    <property type="entry name" value="RmlC-like_jellyroll"/>
</dbReference>
<comment type="subunit">
    <text evidence="3">Homodimer.</text>
</comment>
<dbReference type="GO" id="GO:0019305">
    <property type="term" value="P:dTDP-rhamnose biosynthetic process"/>
    <property type="evidence" value="ECO:0007669"/>
    <property type="project" value="UniProtKB-UniRule"/>
</dbReference>
<gene>
    <name evidence="4" type="primary">rfbC</name>
    <name evidence="4" type="ORF">V2H45_23605</name>
</gene>
<dbReference type="Pfam" id="PF00908">
    <property type="entry name" value="dTDP_sugar_isom"/>
    <property type="match status" value="1"/>
</dbReference>
<dbReference type="GO" id="GO:0000271">
    <property type="term" value="P:polysaccharide biosynthetic process"/>
    <property type="evidence" value="ECO:0007669"/>
    <property type="project" value="TreeGrafter"/>
</dbReference>
<dbReference type="EMBL" id="JAZBJZ010000164">
    <property type="protein sequence ID" value="MEE3719732.1"/>
    <property type="molecule type" value="Genomic_DNA"/>
</dbReference>
<name>A0AAW9Q385_9CYAN</name>
<dbReference type="InterPro" id="IPR000888">
    <property type="entry name" value="RmlC-like"/>
</dbReference>
<keyword evidence="3 4" id="KW-0413">Isomerase</keyword>
<dbReference type="Gene3D" id="2.60.120.10">
    <property type="entry name" value="Jelly Rolls"/>
    <property type="match status" value="1"/>
</dbReference>
<dbReference type="CDD" id="cd00438">
    <property type="entry name" value="cupin_RmlC"/>
    <property type="match status" value="1"/>
</dbReference>
<dbReference type="InterPro" id="IPR011051">
    <property type="entry name" value="RmlC_Cupin_sf"/>
</dbReference>
<evidence type="ECO:0000313" key="5">
    <source>
        <dbReference type="Proteomes" id="UP001333818"/>
    </source>
</evidence>
<dbReference type="RefSeq" id="WP_330486169.1">
    <property type="nucleotide sequence ID" value="NZ_JAZBJZ010000164.1"/>
</dbReference>
<comment type="catalytic activity">
    <reaction evidence="3">
        <text>dTDP-4-dehydro-6-deoxy-alpha-D-glucose = dTDP-4-dehydro-beta-L-rhamnose</text>
        <dbReference type="Rhea" id="RHEA:16969"/>
        <dbReference type="ChEBI" id="CHEBI:57649"/>
        <dbReference type="ChEBI" id="CHEBI:62830"/>
        <dbReference type="EC" id="5.1.3.13"/>
    </reaction>
</comment>
<dbReference type="GO" id="GO:0005829">
    <property type="term" value="C:cytosol"/>
    <property type="evidence" value="ECO:0007669"/>
    <property type="project" value="TreeGrafter"/>
</dbReference>
<protein>
    <recommendedName>
        <fullName evidence="3">dTDP-4-dehydrorhamnose 3,5-epimerase</fullName>
        <ecNumber evidence="3">5.1.3.13</ecNumber>
    </recommendedName>
    <alternativeName>
        <fullName evidence="3">Thymidine diphospho-4-keto-rhamnose 3,5-epimerase</fullName>
    </alternativeName>
</protein>
<dbReference type="GO" id="GO:0008830">
    <property type="term" value="F:dTDP-4-dehydrorhamnose 3,5-epimerase activity"/>
    <property type="evidence" value="ECO:0007669"/>
    <property type="project" value="UniProtKB-UniRule"/>
</dbReference>
<organism evidence="4 5">
    <name type="scientific">Tumidithrix elongata BACA0141</name>
    <dbReference type="NCBI Taxonomy" id="2716417"/>
    <lineage>
        <taxon>Bacteria</taxon>
        <taxon>Bacillati</taxon>
        <taxon>Cyanobacteriota</taxon>
        <taxon>Cyanophyceae</taxon>
        <taxon>Pseudanabaenales</taxon>
        <taxon>Pseudanabaenaceae</taxon>
        <taxon>Tumidithrix</taxon>
        <taxon>Tumidithrix elongata</taxon>
    </lineage>
</organism>
<feature type="site" description="Participates in a stacking interaction with the thymidine ring of dTDP-4-oxo-6-deoxyglucose" evidence="2">
    <location>
        <position position="138"/>
    </location>
</feature>